<evidence type="ECO:0000256" key="1">
    <source>
        <dbReference type="SAM" id="Phobius"/>
    </source>
</evidence>
<sequence length="450" mass="48954">MALYKRKNGEELPYWPIGPFKFRLPFIHYRLEMPEIIQGFVLFSIGLSIIPILESHVGMSYEAALAVVIVFHLLMLVQTALGTPFVPGLITPLIPLLVIFLGNFEPGPEAIQALVAVHLLVAAIFLILGITGLGKVIVHKLPSSLKAGILIGAGLAALIGEFQPGGRLAETPISLIIGGLFCLFMMFSSYYKSLYKKSQVARVVANFGIMPAILMAIFIGWAVKEYPSPNVQWGITTPNFAEMWGYTPFVVGFPSLEIFMLAIPIAIMGYIIAYGDIIVGTSLVERADKVRKDEMIDYDVTKLHLVAFIRNFVHGLFAPHAGLAGPIFTAGTASVVERYTYGRKAMESIYSGTNSLVISLTAGCFILPLVTLFQPFLPIALSITLILTGYLCITLGLSYVKTDVSRGVAMVTAIVLATYGATHALIVGVVLYFILEKQQSKSRDSENKAA</sequence>
<feature type="transmembrane region" description="Helical" evidence="1">
    <location>
        <begin position="143"/>
        <end position="160"/>
    </location>
</feature>
<feature type="transmembrane region" description="Helical" evidence="1">
    <location>
        <begin position="203"/>
        <end position="223"/>
    </location>
</feature>
<dbReference type="Proteomes" id="UP000030832">
    <property type="component" value="Unassembled WGS sequence"/>
</dbReference>
<keyword evidence="3" id="KW-1185">Reference proteome</keyword>
<feature type="transmembrane region" description="Helical" evidence="1">
    <location>
        <begin position="84"/>
        <end position="104"/>
    </location>
</feature>
<keyword evidence="1" id="KW-0812">Transmembrane</keyword>
<feature type="transmembrane region" description="Helical" evidence="1">
    <location>
        <begin position="172"/>
        <end position="191"/>
    </location>
</feature>
<keyword evidence="1" id="KW-0472">Membrane</keyword>
<proteinExistence type="predicted"/>
<dbReference type="EMBL" id="JRJU01000002">
    <property type="protein sequence ID" value="KHF41581.1"/>
    <property type="molecule type" value="Genomic_DNA"/>
</dbReference>
<evidence type="ECO:0000313" key="2">
    <source>
        <dbReference type="EMBL" id="KHF41581.1"/>
    </source>
</evidence>
<dbReference type="eggNOG" id="COG2252">
    <property type="taxonomic scope" value="Bacteria"/>
</dbReference>
<protein>
    <submittedName>
        <fullName evidence="2">Xanthine/uracil/vitamin C permease</fullName>
    </submittedName>
</protein>
<dbReference type="STRING" id="333138.LQ50_02415"/>
<evidence type="ECO:0000313" key="3">
    <source>
        <dbReference type="Proteomes" id="UP000030832"/>
    </source>
</evidence>
<dbReference type="OrthoDB" id="354989at2"/>
<dbReference type="RefSeq" id="WP_034625657.1">
    <property type="nucleotide sequence ID" value="NZ_JRJU01000002.1"/>
</dbReference>
<feature type="transmembrane region" description="Helical" evidence="1">
    <location>
        <begin position="379"/>
        <end position="400"/>
    </location>
</feature>
<feature type="transmembrane region" description="Helical" evidence="1">
    <location>
        <begin position="407"/>
        <end position="435"/>
    </location>
</feature>
<gene>
    <name evidence="2" type="ORF">LQ50_02415</name>
</gene>
<organism evidence="2 3">
    <name type="scientific">Halalkalibacter okhensis</name>
    <dbReference type="NCBI Taxonomy" id="333138"/>
    <lineage>
        <taxon>Bacteria</taxon>
        <taxon>Bacillati</taxon>
        <taxon>Bacillota</taxon>
        <taxon>Bacilli</taxon>
        <taxon>Bacillales</taxon>
        <taxon>Bacillaceae</taxon>
        <taxon>Halalkalibacter</taxon>
    </lineage>
</organism>
<feature type="transmembrane region" description="Helical" evidence="1">
    <location>
        <begin position="353"/>
        <end position="373"/>
    </location>
</feature>
<name>A0A0B0IPH3_9BACI</name>
<dbReference type="AlphaFoldDB" id="A0A0B0IPH3"/>
<feature type="transmembrane region" description="Helical" evidence="1">
    <location>
        <begin position="59"/>
        <end position="77"/>
    </location>
</feature>
<reference evidence="2 3" key="1">
    <citation type="submission" date="2014-09" db="EMBL/GenBank/DDBJ databases">
        <title>Genome sequencing and annotation of Bacillus Okhensis strain Kh10-101T.</title>
        <authorList>
            <person name="Prakash J.S."/>
        </authorList>
    </citation>
    <scope>NUCLEOTIDE SEQUENCE [LARGE SCALE GENOMIC DNA]</scope>
    <source>
        <strain evidence="3">Kh10-101T</strain>
    </source>
</reference>
<keyword evidence="1" id="KW-1133">Transmembrane helix</keyword>
<accession>A0A0B0IPH3</accession>
<feature type="transmembrane region" description="Helical" evidence="1">
    <location>
        <begin position="36"/>
        <end position="53"/>
    </location>
</feature>
<feature type="transmembrane region" description="Helical" evidence="1">
    <location>
        <begin position="258"/>
        <end position="284"/>
    </location>
</feature>
<comment type="caution">
    <text evidence="2">The sequence shown here is derived from an EMBL/GenBank/DDBJ whole genome shotgun (WGS) entry which is preliminary data.</text>
</comment>
<feature type="transmembrane region" description="Helical" evidence="1">
    <location>
        <begin position="110"/>
        <end position="131"/>
    </location>
</feature>